<feature type="compositionally biased region" description="Low complexity" evidence="1">
    <location>
        <begin position="142"/>
        <end position="158"/>
    </location>
</feature>
<dbReference type="PANTHER" id="PTHR12673">
    <property type="entry name" value="FACIOGENITAL DYSPLASIA PROTEIN"/>
    <property type="match status" value="1"/>
</dbReference>
<dbReference type="PANTHER" id="PTHR12673:SF159">
    <property type="entry name" value="LD03170P"/>
    <property type="match status" value="1"/>
</dbReference>
<evidence type="ECO:0000256" key="1">
    <source>
        <dbReference type="SAM" id="MobiDB-lite"/>
    </source>
</evidence>
<comment type="caution">
    <text evidence="3">The sequence shown here is derived from an EMBL/GenBank/DDBJ whole genome shotgun (WGS) entry which is preliminary data.</text>
</comment>
<sequence length="791" mass="85975">MSDGTMWEPATINAFALFPAPPQPRHSYGADLPPPLERSPPKGKIPPPSGKRASPPPRPPSPRRISGGGGDIIIWGTSAFEQQYPSGKSSPGGSGSPGGSASPAPPVEHRAPPPPPPRPVVTPNVAPNVDDIFARQIELFETSARAKAPTRARATASSFGEALGAPDSFSAPPRLKVPPPPPPPPAARPDMDDFGHLVRIRESQGSSASSSSPRVEDAVADVPTRIPAPSFATAANPFPDRRSSFVARSSAATLTAMTATLTDLEADAAKRRREKKHSLDELAQTEQTYREQLSAFVETLQRPLKQYCELRGGATLPNGGQPPLEDVQALCTAFSPLPAEALLEISDNLVKALDRRTNPYNDAIVMIGDVFEQLAPKVHDAMCSWYDWHERADSELRRLKEKSDGVRAFVDDAARDPRCIDHQVSSLLIAPTQRLVRQMLFLERLEKTTPDHHADAPNLRKAHKLWKEILEACNKVAGNHAMQRRAEALERVLDGAPPSVVVTAPGRFLTHEGSLTKIGSTTVRPDYFFLFETLSATELLHTSAPDTNGRFAYKRFLRVLHVEDVELASGNCDATTGAVKRNSLYLAAGKLGVSTSSRATAGGGPYDGAHSAPCDSTLLLRIVASYPSDPKKGHVYSLAGDRDNIVEWKSKITKALGKNTAEWKLRFKGDISVLGEGFASYPCAEVKDASLKDSFMWFFSGRFGGMIVRATTGTARSGKLAWYESLRVEALDASEVPLHTLRGDRLRKRCLTDPRDVFRIVCVEKTLVVASEDKDLLVELMKPQRPPELLM</sequence>
<keyword evidence="4" id="KW-1185">Reference proteome</keyword>
<dbReference type="SMART" id="SM00325">
    <property type="entry name" value="RhoGEF"/>
    <property type="match status" value="1"/>
</dbReference>
<dbReference type="PROSITE" id="PS50010">
    <property type="entry name" value="DH_2"/>
    <property type="match status" value="1"/>
</dbReference>
<feature type="compositionally biased region" description="Pro residues" evidence="1">
    <location>
        <begin position="175"/>
        <end position="187"/>
    </location>
</feature>
<name>A0AAD7XM73_9STRA</name>
<dbReference type="SUPFAM" id="SSF48065">
    <property type="entry name" value="DBL homology domain (DH-domain)"/>
    <property type="match status" value="1"/>
</dbReference>
<protein>
    <recommendedName>
        <fullName evidence="2">DH domain-containing protein</fullName>
    </recommendedName>
</protein>
<gene>
    <name evidence="3" type="ORF">CTAYLR_000272</name>
</gene>
<evidence type="ECO:0000313" key="3">
    <source>
        <dbReference type="EMBL" id="KAJ8603836.1"/>
    </source>
</evidence>
<reference evidence="3" key="1">
    <citation type="submission" date="2023-01" db="EMBL/GenBank/DDBJ databases">
        <title>Metagenome sequencing of chrysophaentin producing Chrysophaeum taylorii.</title>
        <authorList>
            <person name="Davison J."/>
            <person name="Bewley C."/>
        </authorList>
    </citation>
    <scope>NUCLEOTIDE SEQUENCE</scope>
    <source>
        <strain evidence="3">NIES-1699</strain>
    </source>
</reference>
<dbReference type="InterPro" id="IPR051092">
    <property type="entry name" value="FYVE_RhoGEF_PH"/>
</dbReference>
<dbReference type="Proteomes" id="UP001230188">
    <property type="component" value="Unassembled WGS sequence"/>
</dbReference>
<proteinExistence type="predicted"/>
<feature type="compositionally biased region" description="Pro residues" evidence="1">
    <location>
        <begin position="32"/>
        <end position="62"/>
    </location>
</feature>
<accession>A0AAD7XM73</accession>
<feature type="region of interest" description="Disordered" evidence="1">
    <location>
        <begin position="141"/>
        <end position="192"/>
    </location>
</feature>
<dbReference type="GO" id="GO:0005737">
    <property type="term" value="C:cytoplasm"/>
    <property type="evidence" value="ECO:0007669"/>
    <property type="project" value="TreeGrafter"/>
</dbReference>
<organism evidence="3 4">
    <name type="scientific">Chrysophaeum taylorii</name>
    <dbReference type="NCBI Taxonomy" id="2483200"/>
    <lineage>
        <taxon>Eukaryota</taxon>
        <taxon>Sar</taxon>
        <taxon>Stramenopiles</taxon>
        <taxon>Ochrophyta</taxon>
        <taxon>Pelagophyceae</taxon>
        <taxon>Pelagomonadales</taxon>
        <taxon>Pelagomonadaceae</taxon>
        <taxon>Chrysophaeum</taxon>
    </lineage>
</organism>
<feature type="region of interest" description="Disordered" evidence="1">
    <location>
        <begin position="17"/>
        <end position="127"/>
    </location>
</feature>
<dbReference type="GO" id="GO:0005085">
    <property type="term" value="F:guanyl-nucleotide exchange factor activity"/>
    <property type="evidence" value="ECO:0007669"/>
    <property type="project" value="InterPro"/>
</dbReference>
<dbReference type="InterPro" id="IPR000219">
    <property type="entry name" value="DH_dom"/>
</dbReference>
<evidence type="ECO:0000259" key="2">
    <source>
        <dbReference type="PROSITE" id="PS50010"/>
    </source>
</evidence>
<evidence type="ECO:0000313" key="4">
    <source>
        <dbReference type="Proteomes" id="UP001230188"/>
    </source>
</evidence>
<dbReference type="InterPro" id="IPR035899">
    <property type="entry name" value="DBL_dom_sf"/>
</dbReference>
<dbReference type="AlphaFoldDB" id="A0AAD7XM73"/>
<feature type="domain" description="DH" evidence="2">
    <location>
        <begin position="274"/>
        <end position="476"/>
    </location>
</feature>
<dbReference type="Gene3D" id="1.20.900.10">
    <property type="entry name" value="Dbl homology (DH) domain"/>
    <property type="match status" value="1"/>
</dbReference>
<dbReference type="Pfam" id="PF00621">
    <property type="entry name" value="RhoGEF"/>
    <property type="match status" value="1"/>
</dbReference>
<dbReference type="EMBL" id="JAQMWT010000344">
    <property type="protein sequence ID" value="KAJ8603836.1"/>
    <property type="molecule type" value="Genomic_DNA"/>
</dbReference>